<dbReference type="RefSeq" id="WP_206718429.1">
    <property type="nucleotide sequence ID" value="NZ_CP071091.1"/>
</dbReference>
<dbReference type="Pfam" id="PF14559">
    <property type="entry name" value="TPR_19"/>
    <property type="match status" value="1"/>
</dbReference>
<accession>A0ABX7NKK2</accession>
<dbReference type="PANTHER" id="PTHR39328">
    <property type="entry name" value="BLL2871 PROTEIN"/>
    <property type="match status" value="1"/>
</dbReference>
<dbReference type="EMBL" id="CP071091">
    <property type="protein sequence ID" value="QSQ16793.1"/>
    <property type="molecule type" value="Genomic_DNA"/>
</dbReference>
<dbReference type="InterPro" id="IPR011990">
    <property type="entry name" value="TPR-like_helical_dom_sf"/>
</dbReference>
<dbReference type="InterPro" id="IPR029055">
    <property type="entry name" value="Ntn_hydrolases_N"/>
</dbReference>
<organism evidence="2 3">
    <name type="scientific">Myxococcus landrumensis</name>
    <dbReference type="NCBI Taxonomy" id="2813577"/>
    <lineage>
        <taxon>Bacteria</taxon>
        <taxon>Pseudomonadati</taxon>
        <taxon>Myxococcota</taxon>
        <taxon>Myxococcia</taxon>
        <taxon>Myxococcales</taxon>
        <taxon>Cystobacterineae</taxon>
        <taxon>Myxococcaceae</taxon>
        <taxon>Myxococcus</taxon>
    </lineage>
</organism>
<dbReference type="Proteomes" id="UP000663090">
    <property type="component" value="Chromosome"/>
</dbReference>
<name>A0ABX7NKK2_9BACT</name>
<dbReference type="PANTHER" id="PTHR39328:SF1">
    <property type="entry name" value="BLL2871 PROTEIN"/>
    <property type="match status" value="1"/>
</dbReference>
<dbReference type="SUPFAM" id="SSF48452">
    <property type="entry name" value="TPR-like"/>
    <property type="match status" value="1"/>
</dbReference>
<evidence type="ECO:0000313" key="2">
    <source>
        <dbReference type="EMBL" id="QSQ16793.1"/>
    </source>
</evidence>
<evidence type="ECO:0000313" key="3">
    <source>
        <dbReference type="Proteomes" id="UP000663090"/>
    </source>
</evidence>
<gene>
    <name evidence="2" type="ORF">JY572_12385</name>
</gene>
<sequence length="330" mass="35194">MSRLLACLVLVSFSAVAAERPPVPRRPVHTYSIVARDPVTGDLGVAVQSHWFSVGSTVPWAEAGVGAVATQSFVDPTYGKLGLDFMRAGRGAPETLKGLLAADVAGDVRQVGMVDAQGRVAAHTGKNNIAAAGHLVGEGFTVQANMMEKDTVWPAMAKAYRDAKGDLAERMLMALEAAEAQGGDIRGKQSAAIIVVSGKATGRPWVDRRFDLRVEDHPEPLKELRRLITLQRAYNAMNEGDLALERKDTDGALAAYSTAAKIAPGNAEMLFWHAISLVGLGRVDEAMPLLNKAYAADPRWKELVTRLPAAGLLPNDAKLLGRLTGAKATR</sequence>
<dbReference type="InterPro" id="IPR010430">
    <property type="entry name" value="DUF1028"/>
</dbReference>
<dbReference type="SUPFAM" id="SSF56235">
    <property type="entry name" value="N-terminal nucleophile aminohydrolases (Ntn hydrolases)"/>
    <property type="match status" value="1"/>
</dbReference>
<feature type="signal peptide" evidence="1">
    <location>
        <begin position="1"/>
        <end position="17"/>
    </location>
</feature>
<evidence type="ECO:0000256" key="1">
    <source>
        <dbReference type="SAM" id="SignalP"/>
    </source>
</evidence>
<keyword evidence="1" id="KW-0732">Signal</keyword>
<dbReference type="Pfam" id="PF06267">
    <property type="entry name" value="DUF1028"/>
    <property type="match status" value="1"/>
</dbReference>
<protein>
    <submittedName>
        <fullName evidence="2">DUF1028 domain-containing protein</fullName>
    </submittedName>
</protein>
<proteinExistence type="predicted"/>
<feature type="chain" id="PRO_5045580568" evidence="1">
    <location>
        <begin position="18"/>
        <end position="330"/>
    </location>
</feature>
<dbReference type="Gene3D" id="3.60.20.10">
    <property type="entry name" value="Glutamine Phosphoribosylpyrophosphate, subunit 1, domain 1"/>
    <property type="match status" value="1"/>
</dbReference>
<keyword evidence="3" id="KW-1185">Reference proteome</keyword>
<reference evidence="2 3" key="1">
    <citation type="submission" date="2021-02" db="EMBL/GenBank/DDBJ databases">
        <title>De Novo genome assembly of isolated myxobacteria.</title>
        <authorList>
            <person name="Stevens D.C."/>
        </authorList>
    </citation>
    <scope>NUCLEOTIDE SEQUENCE [LARGE SCALE GENOMIC DNA]</scope>
    <source>
        <strain evidence="2 3">SCHIC003</strain>
    </source>
</reference>
<dbReference type="Gene3D" id="1.25.40.10">
    <property type="entry name" value="Tetratricopeptide repeat domain"/>
    <property type="match status" value="1"/>
</dbReference>